<comment type="similarity">
    <text evidence="1">Belongs to the metallo-dependent hydrolases superfamily. CpsB/CapC family.</text>
</comment>
<dbReference type="PANTHER" id="PTHR39181:SF1">
    <property type="entry name" value="TYROSINE-PROTEIN PHOSPHATASE YWQE"/>
    <property type="match status" value="1"/>
</dbReference>
<dbReference type="AlphaFoldDB" id="A0A4Q0M8I6"/>
<evidence type="ECO:0000256" key="1">
    <source>
        <dbReference type="ARBA" id="ARBA00005750"/>
    </source>
</evidence>
<comment type="catalytic activity">
    <reaction evidence="4">
        <text>O-phospho-L-tyrosyl-[protein] + H2O = L-tyrosyl-[protein] + phosphate</text>
        <dbReference type="Rhea" id="RHEA:10684"/>
        <dbReference type="Rhea" id="RHEA-COMP:10136"/>
        <dbReference type="Rhea" id="RHEA-COMP:20101"/>
        <dbReference type="ChEBI" id="CHEBI:15377"/>
        <dbReference type="ChEBI" id="CHEBI:43474"/>
        <dbReference type="ChEBI" id="CHEBI:46858"/>
        <dbReference type="ChEBI" id="CHEBI:61978"/>
        <dbReference type="EC" id="3.1.3.48"/>
    </reaction>
</comment>
<gene>
    <name evidence="5" type="ORF">EKH83_12260</name>
</gene>
<name>A0A4Q0M8I6_9SPHI</name>
<evidence type="ECO:0000256" key="3">
    <source>
        <dbReference type="ARBA" id="ARBA00022801"/>
    </source>
</evidence>
<dbReference type="EMBL" id="RXOC01000007">
    <property type="protein sequence ID" value="RXF69447.1"/>
    <property type="molecule type" value="Genomic_DNA"/>
</dbReference>
<dbReference type="InterPro" id="IPR016195">
    <property type="entry name" value="Pol/histidinol_Pase-like"/>
</dbReference>
<organism evidence="5 6">
    <name type="scientific">Arcticibacter tournemirensis</name>
    <dbReference type="NCBI Taxonomy" id="699437"/>
    <lineage>
        <taxon>Bacteria</taxon>
        <taxon>Pseudomonadati</taxon>
        <taxon>Bacteroidota</taxon>
        <taxon>Sphingobacteriia</taxon>
        <taxon>Sphingobacteriales</taxon>
        <taxon>Sphingobacteriaceae</taxon>
        <taxon>Arcticibacter</taxon>
    </lineage>
</organism>
<dbReference type="GO" id="GO:0030145">
    <property type="term" value="F:manganese ion binding"/>
    <property type="evidence" value="ECO:0007669"/>
    <property type="project" value="InterPro"/>
</dbReference>
<dbReference type="GO" id="GO:0004725">
    <property type="term" value="F:protein tyrosine phosphatase activity"/>
    <property type="evidence" value="ECO:0007669"/>
    <property type="project" value="UniProtKB-EC"/>
</dbReference>
<accession>A0A4Q0M8I6</accession>
<keyword evidence="3" id="KW-0378">Hydrolase</keyword>
<dbReference type="SUPFAM" id="SSF89550">
    <property type="entry name" value="PHP domain-like"/>
    <property type="match status" value="1"/>
</dbReference>
<dbReference type="EC" id="3.1.3.48" evidence="2"/>
<protein>
    <recommendedName>
        <fullName evidence="2">protein-tyrosine-phosphatase</fullName>
        <ecNumber evidence="2">3.1.3.48</ecNumber>
    </recommendedName>
</protein>
<dbReference type="InterPro" id="IPR016667">
    <property type="entry name" value="Caps_polysacc_synth_CpsB/CapC"/>
</dbReference>
<reference evidence="5 6" key="1">
    <citation type="submission" date="2018-12" db="EMBL/GenBank/DDBJ databases">
        <title>The Draft Genome Sequence of the Soil Bacterium Pedobacter tournemirensis R1.</title>
        <authorList>
            <person name="He J."/>
        </authorList>
    </citation>
    <scope>NUCLEOTIDE SEQUENCE [LARGE SCALE GENOMIC DNA]</scope>
    <source>
        <strain evidence="5 6">R1</strain>
    </source>
</reference>
<dbReference type="PANTHER" id="PTHR39181">
    <property type="entry name" value="TYROSINE-PROTEIN PHOSPHATASE YWQE"/>
    <property type="match status" value="1"/>
</dbReference>
<evidence type="ECO:0000256" key="4">
    <source>
        <dbReference type="ARBA" id="ARBA00051722"/>
    </source>
</evidence>
<dbReference type="Gene3D" id="3.20.20.140">
    <property type="entry name" value="Metal-dependent hydrolases"/>
    <property type="match status" value="1"/>
</dbReference>
<evidence type="ECO:0000313" key="6">
    <source>
        <dbReference type="Proteomes" id="UP000290848"/>
    </source>
</evidence>
<dbReference type="Pfam" id="PF19567">
    <property type="entry name" value="CpsB_CapC"/>
    <property type="match status" value="1"/>
</dbReference>
<evidence type="ECO:0000313" key="5">
    <source>
        <dbReference type="EMBL" id="RXF69447.1"/>
    </source>
</evidence>
<dbReference type="RefSeq" id="WP_128769719.1">
    <property type="nucleotide sequence ID" value="NZ_RXOC01000007.1"/>
</dbReference>
<sequence length="245" mass="27843">MFSFFSRKPVTKTLEWMGVDMHSHLVPGIDDGSPDAATSAGYIKSLHELGLEKFICTPHVFMEIYPNSPDSINPALQALRNELKQRNIQVEVSAAAEYMLDPDFDALMKEGNLLCLSGNLVLVEMSYQVETRNIEKYIFDLNIKGYQPVLAHPERYIYYHKNYQQYKKLHERGCLFQLNMLSLSGYYGKAVRQIAVNLLNDGLIDLCGTDLHHQRHLNALSTFVESGTAAKALNNYPLKNKDLLL</sequence>
<dbReference type="Proteomes" id="UP000290848">
    <property type="component" value="Unassembled WGS sequence"/>
</dbReference>
<proteinExistence type="inferred from homology"/>
<evidence type="ECO:0000256" key="2">
    <source>
        <dbReference type="ARBA" id="ARBA00013064"/>
    </source>
</evidence>
<dbReference type="PIRSF" id="PIRSF016557">
    <property type="entry name" value="Caps_synth_CpsB"/>
    <property type="match status" value="1"/>
</dbReference>
<comment type="caution">
    <text evidence="5">The sequence shown here is derived from an EMBL/GenBank/DDBJ whole genome shotgun (WGS) entry which is preliminary data.</text>
</comment>